<dbReference type="EMBL" id="JAMZOO010000001">
    <property type="protein sequence ID" value="MEB6856434.1"/>
    <property type="molecule type" value="Genomic_DNA"/>
</dbReference>
<name>A0ABU6EBI3_9GAMM</name>
<evidence type="ECO:0000313" key="1">
    <source>
        <dbReference type="EMBL" id="MEB6856434.1"/>
    </source>
</evidence>
<dbReference type="Proteomes" id="UP001332939">
    <property type="component" value="Unassembled WGS sequence"/>
</dbReference>
<reference evidence="1 2" key="1">
    <citation type="submission" date="2022-05" db="EMBL/GenBank/DDBJ databases">
        <title>Whole genome sequences of Escherichia coli of fish isolates collected from Assam, India.</title>
        <authorList>
            <person name="Sudha S."/>
            <person name="Muneeb K.H."/>
            <person name="Rakshit O."/>
            <person name="Mendem S.K."/>
            <person name="Raisen C."/>
            <person name="Holmes M.A."/>
            <person name="Shome B.R."/>
            <person name="Sivaraman G.K."/>
        </authorList>
    </citation>
    <scope>NUCLEOTIDE SEQUENCE [LARGE SCALE GENOMIC DNA]</scope>
    <source>
        <strain evidence="1 2">278</strain>
    </source>
</reference>
<protein>
    <recommendedName>
        <fullName evidence="3">Polyketide cyclase</fullName>
    </recommendedName>
</protein>
<dbReference type="InterPro" id="IPR023393">
    <property type="entry name" value="START-like_dom_sf"/>
</dbReference>
<proteinExistence type="predicted"/>
<accession>A0ABU6EBI3</accession>
<gene>
    <name evidence="1" type="ORF">NA736_05240</name>
</gene>
<comment type="caution">
    <text evidence="1">The sequence shown here is derived from an EMBL/GenBank/DDBJ whole genome shotgun (WGS) entry which is preliminary data.</text>
</comment>
<dbReference type="Gene3D" id="3.30.530.20">
    <property type="match status" value="1"/>
</dbReference>
<evidence type="ECO:0000313" key="2">
    <source>
        <dbReference type="Proteomes" id="UP001332939"/>
    </source>
</evidence>
<dbReference type="SUPFAM" id="SSF55961">
    <property type="entry name" value="Bet v1-like"/>
    <property type="match status" value="1"/>
</dbReference>
<organism evidence="1 2">
    <name type="scientific">Proteus cibi</name>
    <dbReference type="NCBI Taxonomy" id="2050966"/>
    <lineage>
        <taxon>Bacteria</taxon>
        <taxon>Pseudomonadati</taxon>
        <taxon>Pseudomonadota</taxon>
        <taxon>Gammaproteobacteria</taxon>
        <taxon>Enterobacterales</taxon>
        <taxon>Morganellaceae</taxon>
        <taxon>Proteus</taxon>
    </lineage>
</organism>
<keyword evidence="2" id="KW-1185">Reference proteome</keyword>
<dbReference type="RefSeq" id="WP_325932168.1">
    <property type="nucleotide sequence ID" value="NZ_JAMZOO010000001.1"/>
</dbReference>
<evidence type="ECO:0008006" key="3">
    <source>
        <dbReference type="Google" id="ProtNLM"/>
    </source>
</evidence>
<sequence>MATLNIKVTFQCDIEKLWEVITSTENYQWRSDLHRIEVINDHKFIEHFKDGFATTFTVTAKVPYQRWEFDMENENIKGHWVGVFTFYNGVTEIDFTEVVISKKILLKPFVKWYLKKRQKAYIRDLENALANEL</sequence>